<dbReference type="Proteomes" id="UP001162164">
    <property type="component" value="Unassembled WGS sequence"/>
</dbReference>
<comment type="caution">
    <text evidence="2">The sequence shown here is derived from an EMBL/GenBank/DDBJ whole genome shotgun (WGS) entry which is preliminary data.</text>
</comment>
<dbReference type="EMBL" id="JAPWTJ010000275">
    <property type="protein sequence ID" value="KAJ8980212.1"/>
    <property type="molecule type" value="Genomic_DNA"/>
</dbReference>
<sequence length="88" mass="9639">MQNINVGVDSYFGGDGRFSIASRIFSPIGSIVSTFALPLALPENTKYILFVIPVFAFSAKDSIDSLPDPEHSQILRKDPIIRVSRGLN</sequence>
<keyword evidence="3" id="KW-1185">Reference proteome</keyword>
<reference evidence="2" key="1">
    <citation type="journal article" date="2023" name="Insect Mol. Biol.">
        <title>Genome sequencing provides insights into the evolution of gene families encoding plant cell wall-degrading enzymes in longhorned beetles.</title>
        <authorList>
            <person name="Shin N.R."/>
            <person name="Okamura Y."/>
            <person name="Kirsch R."/>
            <person name="Pauchet Y."/>
        </authorList>
    </citation>
    <scope>NUCLEOTIDE SEQUENCE</scope>
    <source>
        <strain evidence="2">MMC_N1</strain>
    </source>
</reference>
<keyword evidence="1" id="KW-1133">Transmembrane helix</keyword>
<keyword evidence="1" id="KW-0812">Transmembrane</keyword>
<evidence type="ECO:0000256" key="1">
    <source>
        <dbReference type="SAM" id="Phobius"/>
    </source>
</evidence>
<gene>
    <name evidence="2" type="ORF">NQ317_002226</name>
</gene>
<accession>A0ABQ9JS51</accession>
<feature type="transmembrane region" description="Helical" evidence="1">
    <location>
        <begin position="20"/>
        <end position="41"/>
    </location>
</feature>
<proteinExistence type="predicted"/>
<protein>
    <submittedName>
        <fullName evidence="2">Uncharacterized protein</fullName>
    </submittedName>
</protein>
<evidence type="ECO:0000313" key="3">
    <source>
        <dbReference type="Proteomes" id="UP001162164"/>
    </source>
</evidence>
<organism evidence="2 3">
    <name type="scientific">Molorchus minor</name>
    <dbReference type="NCBI Taxonomy" id="1323400"/>
    <lineage>
        <taxon>Eukaryota</taxon>
        <taxon>Metazoa</taxon>
        <taxon>Ecdysozoa</taxon>
        <taxon>Arthropoda</taxon>
        <taxon>Hexapoda</taxon>
        <taxon>Insecta</taxon>
        <taxon>Pterygota</taxon>
        <taxon>Neoptera</taxon>
        <taxon>Endopterygota</taxon>
        <taxon>Coleoptera</taxon>
        <taxon>Polyphaga</taxon>
        <taxon>Cucujiformia</taxon>
        <taxon>Chrysomeloidea</taxon>
        <taxon>Cerambycidae</taxon>
        <taxon>Lamiinae</taxon>
        <taxon>Monochamini</taxon>
        <taxon>Molorchus</taxon>
    </lineage>
</organism>
<name>A0ABQ9JS51_9CUCU</name>
<keyword evidence="1" id="KW-0472">Membrane</keyword>
<evidence type="ECO:0000313" key="2">
    <source>
        <dbReference type="EMBL" id="KAJ8980212.1"/>
    </source>
</evidence>